<reference evidence="2 3" key="1">
    <citation type="submission" date="2023-11" db="EMBL/GenBank/DDBJ databases">
        <authorList>
            <person name="Okamura Y."/>
        </authorList>
    </citation>
    <scope>NUCLEOTIDE SEQUENCE [LARGE SCALE GENOMIC DNA]</scope>
</reference>
<sequence length="535" mass="60712">MECNENGSECLSPARGVKRKRGADGESKLRVHHADPMFGPSFPSMYNCLLQSRRVQRYSFHHPIARDPFMSNMDEISYWVFTKRAPCLYDYDKLVKKQSGEAHSSRQICGPTYPLENEVPSTKKKKKNVLDDDSIHSQNKQNVYFETPMINYKKAIINCKSISPGPNIEVNIQNTSTPKAKRPRLQKNGRKTCAMRKKVVSSTPKVEQQNLRRSLRLQQSLNNSAPFDSSLEILNDSPVNGIKRQDSALIKQKGDNKRTDVFKKESSKSKDKNLLNGEFEDYSDVSGFTANYIRSTKLAKTPRKIRRRHNRNLVEESRQNVDPERSKVVMCVTKSVNTGEHASAVLNHSTDSSQNVINLITVSDKEKSKRVNQSTSMHKFVDSPGCKKNVKKNVNGNFIHDSFQSGSSAASRYPKRGNRQIKPLSNERKENSPERIVYRTRSRKRLTEELCDQITSNGESSKAIINVGSPVLSGKVVDTLKDKESAILRKCVGRVKKSLDRRHLKRDSLRDKSGFANLFSDSDSDVESKSQKFFC</sequence>
<accession>A0AAV1IUK3</accession>
<feature type="compositionally biased region" description="Basic and acidic residues" evidence="1">
    <location>
        <begin position="425"/>
        <end position="436"/>
    </location>
</feature>
<feature type="region of interest" description="Disordered" evidence="1">
    <location>
        <begin position="397"/>
        <end position="436"/>
    </location>
</feature>
<protein>
    <submittedName>
        <fullName evidence="2">Uncharacterized protein</fullName>
    </submittedName>
</protein>
<evidence type="ECO:0000313" key="2">
    <source>
        <dbReference type="EMBL" id="CAK1540827.1"/>
    </source>
</evidence>
<dbReference type="EMBL" id="CAVLEF010000001">
    <property type="protein sequence ID" value="CAK1540827.1"/>
    <property type="molecule type" value="Genomic_DNA"/>
</dbReference>
<dbReference type="Proteomes" id="UP001497472">
    <property type="component" value="Unassembled WGS sequence"/>
</dbReference>
<gene>
    <name evidence="2" type="ORF">LNINA_LOCUS848</name>
</gene>
<evidence type="ECO:0000313" key="3">
    <source>
        <dbReference type="Proteomes" id="UP001497472"/>
    </source>
</evidence>
<comment type="caution">
    <text evidence="2">The sequence shown here is derived from an EMBL/GenBank/DDBJ whole genome shotgun (WGS) entry which is preliminary data.</text>
</comment>
<dbReference type="AlphaFoldDB" id="A0AAV1IUK3"/>
<organism evidence="2 3">
    <name type="scientific">Leptosia nina</name>
    <dbReference type="NCBI Taxonomy" id="320188"/>
    <lineage>
        <taxon>Eukaryota</taxon>
        <taxon>Metazoa</taxon>
        <taxon>Ecdysozoa</taxon>
        <taxon>Arthropoda</taxon>
        <taxon>Hexapoda</taxon>
        <taxon>Insecta</taxon>
        <taxon>Pterygota</taxon>
        <taxon>Neoptera</taxon>
        <taxon>Endopterygota</taxon>
        <taxon>Lepidoptera</taxon>
        <taxon>Glossata</taxon>
        <taxon>Ditrysia</taxon>
        <taxon>Papilionoidea</taxon>
        <taxon>Pieridae</taxon>
        <taxon>Pierinae</taxon>
        <taxon>Leptosia</taxon>
    </lineage>
</organism>
<name>A0AAV1IUK3_9NEOP</name>
<evidence type="ECO:0000256" key="1">
    <source>
        <dbReference type="SAM" id="MobiDB-lite"/>
    </source>
</evidence>
<keyword evidence="3" id="KW-1185">Reference proteome</keyword>
<proteinExistence type="predicted"/>